<dbReference type="SUPFAM" id="SSF46785">
    <property type="entry name" value="Winged helix' DNA-binding domain"/>
    <property type="match status" value="1"/>
</dbReference>
<gene>
    <name evidence="5" type="ORF">IAB12_02210</name>
</gene>
<sequence>MEVLDESLVPDIDDFISVAEAMKALADATRIRIFWLLCHKEMTGAEIAGALNLSAPNVSHHLKALSMSGLATSRRDKKEVRYRIKDSRLSALLHKTIEELLEIKCPLC</sequence>
<reference evidence="5" key="1">
    <citation type="journal article" date="2021" name="PeerJ">
        <title>Extensive microbial diversity within the chicken gut microbiome revealed by metagenomics and culture.</title>
        <authorList>
            <person name="Gilroy R."/>
            <person name="Ravi A."/>
            <person name="Getino M."/>
            <person name="Pursley I."/>
            <person name="Horton D.L."/>
            <person name="Alikhan N.F."/>
            <person name="Baker D."/>
            <person name="Gharbi K."/>
            <person name="Hall N."/>
            <person name="Watson M."/>
            <person name="Adriaenssens E.M."/>
            <person name="Foster-Nyarko E."/>
            <person name="Jarju S."/>
            <person name="Secka A."/>
            <person name="Antonio M."/>
            <person name="Oren A."/>
            <person name="Chaudhuri R.R."/>
            <person name="La Ragione R."/>
            <person name="Hildebrand F."/>
            <person name="Pallen M.J."/>
        </authorList>
    </citation>
    <scope>NUCLEOTIDE SEQUENCE</scope>
    <source>
        <strain evidence="5">Gambia11-129</strain>
    </source>
</reference>
<dbReference type="PRINTS" id="PR00778">
    <property type="entry name" value="HTHARSR"/>
</dbReference>
<name>A0A9D1TMJ1_9SPIO</name>
<dbReference type="Proteomes" id="UP000823936">
    <property type="component" value="Unassembled WGS sequence"/>
</dbReference>
<evidence type="ECO:0000313" key="6">
    <source>
        <dbReference type="Proteomes" id="UP000823936"/>
    </source>
</evidence>
<dbReference type="InterPro" id="IPR036388">
    <property type="entry name" value="WH-like_DNA-bd_sf"/>
</dbReference>
<reference evidence="5" key="2">
    <citation type="submission" date="2021-04" db="EMBL/GenBank/DDBJ databases">
        <authorList>
            <person name="Gilroy R."/>
        </authorList>
    </citation>
    <scope>NUCLEOTIDE SEQUENCE</scope>
    <source>
        <strain evidence="5">Gambia11-129</strain>
    </source>
</reference>
<protein>
    <submittedName>
        <fullName evidence="5">Metalloregulator ArsR/SmtB family transcription factor</fullName>
    </submittedName>
</protein>
<evidence type="ECO:0000313" key="5">
    <source>
        <dbReference type="EMBL" id="HIV98577.1"/>
    </source>
</evidence>
<dbReference type="InterPro" id="IPR051081">
    <property type="entry name" value="HTH_MetalResp_TranReg"/>
</dbReference>
<dbReference type="AlphaFoldDB" id="A0A9D1TMJ1"/>
<keyword evidence="3" id="KW-0804">Transcription</keyword>
<dbReference type="PROSITE" id="PS50987">
    <property type="entry name" value="HTH_ARSR_2"/>
    <property type="match status" value="1"/>
</dbReference>
<keyword evidence="2" id="KW-0238">DNA-binding</keyword>
<dbReference type="PANTHER" id="PTHR33154:SF33">
    <property type="entry name" value="TRANSCRIPTIONAL REPRESSOR SDPR"/>
    <property type="match status" value="1"/>
</dbReference>
<proteinExistence type="predicted"/>
<dbReference type="InterPro" id="IPR011991">
    <property type="entry name" value="ArsR-like_HTH"/>
</dbReference>
<dbReference type="InterPro" id="IPR036390">
    <property type="entry name" value="WH_DNA-bd_sf"/>
</dbReference>
<dbReference type="NCBIfam" id="NF033788">
    <property type="entry name" value="HTH_metalloreg"/>
    <property type="match status" value="1"/>
</dbReference>
<dbReference type="Gene3D" id="1.10.10.10">
    <property type="entry name" value="Winged helix-like DNA-binding domain superfamily/Winged helix DNA-binding domain"/>
    <property type="match status" value="1"/>
</dbReference>
<organism evidence="5 6">
    <name type="scientific">Candidatus Ornithospirochaeta avicola</name>
    <dbReference type="NCBI Taxonomy" id="2840896"/>
    <lineage>
        <taxon>Bacteria</taxon>
        <taxon>Pseudomonadati</taxon>
        <taxon>Spirochaetota</taxon>
        <taxon>Spirochaetia</taxon>
        <taxon>Spirochaetales</taxon>
        <taxon>Spirochaetaceae</taxon>
        <taxon>Spirochaetaceae incertae sedis</taxon>
        <taxon>Candidatus Ornithospirochaeta</taxon>
    </lineage>
</organism>
<evidence type="ECO:0000256" key="3">
    <source>
        <dbReference type="ARBA" id="ARBA00023163"/>
    </source>
</evidence>
<evidence type="ECO:0000259" key="4">
    <source>
        <dbReference type="PROSITE" id="PS50987"/>
    </source>
</evidence>
<dbReference type="Pfam" id="PF01022">
    <property type="entry name" value="HTH_5"/>
    <property type="match status" value="1"/>
</dbReference>
<dbReference type="GO" id="GO:0003700">
    <property type="term" value="F:DNA-binding transcription factor activity"/>
    <property type="evidence" value="ECO:0007669"/>
    <property type="project" value="InterPro"/>
</dbReference>
<dbReference type="InterPro" id="IPR001845">
    <property type="entry name" value="HTH_ArsR_DNA-bd_dom"/>
</dbReference>
<comment type="caution">
    <text evidence="5">The sequence shown here is derived from an EMBL/GenBank/DDBJ whole genome shotgun (WGS) entry which is preliminary data.</text>
</comment>
<dbReference type="PANTHER" id="PTHR33154">
    <property type="entry name" value="TRANSCRIPTIONAL REGULATOR, ARSR FAMILY"/>
    <property type="match status" value="1"/>
</dbReference>
<keyword evidence="1" id="KW-0805">Transcription regulation</keyword>
<dbReference type="SMART" id="SM00418">
    <property type="entry name" value="HTH_ARSR"/>
    <property type="match status" value="1"/>
</dbReference>
<dbReference type="EMBL" id="DXHU01000007">
    <property type="protein sequence ID" value="HIV98577.1"/>
    <property type="molecule type" value="Genomic_DNA"/>
</dbReference>
<accession>A0A9D1TMJ1</accession>
<evidence type="ECO:0000256" key="2">
    <source>
        <dbReference type="ARBA" id="ARBA00023125"/>
    </source>
</evidence>
<dbReference type="CDD" id="cd00090">
    <property type="entry name" value="HTH_ARSR"/>
    <property type="match status" value="1"/>
</dbReference>
<evidence type="ECO:0000256" key="1">
    <source>
        <dbReference type="ARBA" id="ARBA00023015"/>
    </source>
</evidence>
<dbReference type="GO" id="GO:0003677">
    <property type="term" value="F:DNA binding"/>
    <property type="evidence" value="ECO:0007669"/>
    <property type="project" value="UniProtKB-KW"/>
</dbReference>
<feature type="domain" description="HTH arsR-type" evidence="4">
    <location>
        <begin position="10"/>
        <end position="104"/>
    </location>
</feature>